<sequence>MANRPTFIPLLNSVSRAETAAGEAFTEWAQSTTDKRLAKTLRLVAMRESEHGIAFAKRMLEFGCEVYDDGLDFTAELRKIVGSKRSDLSKMKALGFNKLGSGPDIFDNFFRDKMIDPTTGALLGRYICEERDTGRLLKAEHDRLGKADKKRKARANR</sequence>
<name>A0A381PIA4_9ZZZZ</name>
<accession>A0A381PIA4</accession>
<evidence type="ECO:0000313" key="1">
    <source>
        <dbReference type="EMBL" id="SUZ65907.1"/>
    </source>
</evidence>
<evidence type="ECO:0008006" key="2">
    <source>
        <dbReference type="Google" id="ProtNLM"/>
    </source>
</evidence>
<dbReference type="AlphaFoldDB" id="A0A381PIA4"/>
<reference evidence="1" key="1">
    <citation type="submission" date="2018-05" db="EMBL/GenBank/DDBJ databases">
        <authorList>
            <person name="Lanie J.A."/>
            <person name="Ng W.-L."/>
            <person name="Kazmierczak K.M."/>
            <person name="Andrzejewski T.M."/>
            <person name="Davidsen T.M."/>
            <person name="Wayne K.J."/>
            <person name="Tettelin H."/>
            <person name="Glass J.I."/>
            <person name="Rusch D."/>
            <person name="Podicherti R."/>
            <person name="Tsui H.-C.T."/>
            <person name="Winkler M.E."/>
        </authorList>
    </citation>
    <scope>NUCLEOTIDE SEQUENCE</scope>
</reference>
<proteinExistence type="predicted"/>
<protein>
    <recommendedName>
        <fullName evidence="2">Ferritin-like diiron domain-containing protein</fullName>
    </recommendedName>
</protein>
<gene>
    <name evidence="1" type="ORF">METZ01_LOCUS18761</name>
</gene>
<dbReference type="EMBL" id="UINC01000972">
    <property type="protein sequence ID" value="SUZ65907.1"/>
    <property type="molecule type" value="Genomic_DNA"/>
</dbReference>
<organism evidence="1">
    <name type="scientific">marine metagenome</name>
    <dbReference type="NCBI Taxonomy" id="408172"/>
    <lineage>
        <taxon>unclassified sequences</taxon>
        <taxon>metagenomes</taxon>
        <taxon>ecological metagenomes</taxon>
    </lineage>
</organism>